<feature type="region of interest" description="Disordered" evidence="2">
    <location>
        <begin position="297"/>
        <end position="356"/>
    </location>
</feature>
<dbReference type="EMBL" id="JACEIK010000560">
    <property type="protein sequence ID" value="MCD7459090.1"/>
    <property type="molecule type" value="Genomic_DNA"/>
</dbReference>
<evidence type="ECO:0000313" key="3">
    <source>
        <dbReference type="EMBL" id="MCD7459090.1"/>
    </source>
</evidence>
<dbReference type="InterPro" id="IPR007307">
    <property type="entry name" value="Ltv1"/>
</dbReference>
<dbReference type="PANTHER" id="PTHR21531:SF0">
    <property type="entry name" value="PROTEIN LTV1 HOMOLOG"/>
    <property type="match status" value="1"/>
</dbReference>
<evidence type="ECO:0000256" key="2">
    <source>
        <dbReference type="SAM" id="MobiDB-lite"/>
    </source>
</evidence>
<comment type="caution">
    <text evidence="3">The sequence shown here is derived from an EMBL/GenBank/DDBJ whole genome shotgun (WGS) entry which is preliminary data.</text>
</comment>
<reference evidence="3 4" key="1">
    <citation type="journal article" date="2021" name="BMC Genomics">
        <title>Datura genome reveals duplications of psychoactive alkaloid biosynthetic genes and high mutation rate following tissue culture.</title>
        <authorList>
            <person name="Rajewski A."/>
            <person name="Carter-House D."/>
            <person name="Stajich J."/>
            <person name="Litt A."/>
        </authorList>
    </citation>
    <scope>NUCLEOTIDE SEQUENCE [LARGE SCALE GENOMIC DNA]</scope>
    <source>
        <strain evidence="3">AR-01</strain>
    </source>
</reference>
<proteinExistence type="inferred from homology"/>
<protein>
    <submittedName>
        <fullName evidence="3">Uncharacterized protein</fullName>
    </submittedName>
</protein>
<dbReference type="PANTHER" id="PTHR21531">
    <property type="entry name" value="LOW-TEMPERATURE VIABILITY PROTEIN LTV1-RELATED"/>
    <property type="match status" value="1"/>
</dbReference>
<gene>
    <name evidence="3" type="ORF">HAX54_040052</name>
</gene>
<evidence type="ECO:0000313" key="4">
    <source>
        <dbReference type="Proteomes" id="UP000823775"/>
    </source>
</evidence>
<organism evidence="3 4">
    <name type="scientific">Datura stramonium</name>
    <name type="common">Jimsonweed</name>
    <name type="synonym">Common thornapple</name>
    <dbReference type="NCBI Taxonomy" id="4076"/>
    <lineage>
        <taxon>Eukaryota</taxon>
        <taxon>Viridiplantae</taxon>
        <taxon>Streptophyta</taxon>
        <taxon>Embryophyta</taxon>
        <taxon>Tracheophyta</taxon>
        <taxon>Spermatophyta</taxon>
        <taxon>Magnoliopsida</taxon>
        <taxon>eudicotyledons</taxon>
        <taxon>Gunneridae</taxon>
        <taxon>Pentapetalae</taxon>
        <taxon>asterids</taxon>
        <taxon>lamiids</taxon>
        <taxon>Solanales</taxon>
        <taxon>Solanaceae</taxon>
        <taxon>Solanoideae</taxon>
        <taxon>Datureae</taxon>
        <taxon>Datura</taxon>
    </lineage>
</organism>
<name>A0ABS8SJV5_DATST</name>
<sequence length="384" mass="43256">MGKKKFIDKKKAVVSLFARDSSDPAYESGSSGADRVFVRVDNNILPIDAFDSADQYNPDNPNSIFADAPEDEEEYNATLMSSRDVKAYDASKVEVAKVNDDSNGQYVYNVAAKTVGDLELEEDFVIKANLPDGPVNVELGKNLGMLERLDVDKVGSDDTAGHMQRNEAKFATIEEKPRARRLLDEQFDLLQLEEYGLILKMNMEHAIDGLGLNNNGPDNGELLEPAADVISRCREYAEKYENESPDEEAAIFDESSSDSELLKREKKLLPAISEACFIISFFKGKEKLPVDYLPSKGKHALQKEGKKKQGSEKEEKDNSKMEQLKRKQHGQESKEEKKERKAAVKEERREARRMKKEMKELYKCEAQRAQKVAAFTGPSSIHLM</sequence>
<comment type="similarity">
    <text evidence="1">Belongs to the LTV1 family.</text>
</comment>
<dbReference type="Proteomes" id="UP000823775">
    <property type="component" value="Unassembled WGS sequence"/>
</dbReference>
<accession>A0ABS8SJV5</accession>
<feature type="compositionally biased region" description="Basic and acidic residues" evidence="2">
    <location>
        <begin position="301"/>
        <end position="350"/>
    </location>
</feature>
<evidence type="ECO:0000256" key="1">
    <source>
        <dbReference type="ARBA" id="ARBA00009078"/>
    </source>
</evidence>
<keyword evidence="4" id="KW-1185">Reference proteome</keyword>